<organism evidence="2 3">
    <name type="scientific">Anaeromyxobacter oryzae</name>
    <dbReference type="NCBI Taxonomy" id="2918170"/>
    <lineage>
        <taxon>Bacteria</taxon>
        <taxon>Pseudomonadati</taxon>
        <taxon>Myxococcota</taxon>
        <taxon>Myxococcia</taxon>
        <taxon>Myxococcales</taxon>
        <taxon>Cystobacterineae</taxon>
        <taxon>Anaeromyxobacteraceae</taxon>
        <taxon>Anaeromyxobacter</taxon>
    </lineage>
</organism>
<protein>
    <recommendedName>
        <fullName evidence="4">TonB family protein</fullName>
    </recommendedName>
</protein>
<name>A0ABM7WST4_9BACT</name>
<dbReference type="Proteomes" id="UP001162891">
    <property type="component" value="Chromosome"/>
</dbReference>
<reference evidence="3" key="1">
    <citation type="journal article" date="2022" name="Int. J. Syst. Evol. Microbiol.">
        <title>Anaeromyxobacter oryzae sp. nov., Anaeromyxobacter diazotrophicus sp. nov. and Anaeromyxobacter paludicola sp. nov., isolated from paddy soils.</title>
        <authorList>
            <person name="Itoh H."/>
            <person name="Xu Z."/>
            <person name="Mise K."/>
            <person name="Masuda Y."/>
            <person name="Ushijima N."/>
            <person name="Hayakawa C."/>
            <person name="Shiratori Y."/>
            <person name="Senoo K."/>
        </authorList>
    </citation>
    <scope>NUCLEOTIDE SEQUENCE [LARGE SCALE GENOMIC DNA]</scope>
    <source>
        <strain evidence="3">Red232</strain>
    </source>
</reference>
<evidence type="ECO:0000313" key="3">
    <source>
        <dbReference type="Proteomes" id="UP001162891"/>
    </source>
</evidence>
<evidence type="ECO:0000256" key="1">
    <source>
        <dbReference type="SAM" id="MobiDB-lite"/>
    </source>
</evidence>
<feature type="region of interest" description="Disordered" evidence="1">
    <location>
        <begin position="201"/>
        <end position="233"/>
    </location>
</feature>
<dbReference type="RefSeq" id="WP_248360231.1">
    <property type="nucleotide sequence ID" value="NZ_AP025591.1"/>
</dbReference>
<keyword evidence="3" id="KW-1185">Reference proteome</keyword>
<evidence type="ECO:0008006" key="4">
    <source>
        <dbReference type="Google" id="ProtNLM"/>
    </source>
</evidence>
<sequence length="446" mass="46233">MAAQQGKVLRVGVIQGGKIVEERVLPARQPVTIGTSPRNTIVVAHSELPPSFQVFSCQGERHTLHFREGMDGRIQGAQGTATDFAALVSQGHAKAQGGGYAVPLREDERGKIVLGEVTLLWQFVAPPPESPRPVLPKEAKGNHFKSMDRLFVSVLVGSFLLHSGVYVALANTDLPKEVTLEEIPERFAKVLIPEKQPAPKKVEEKKAEVVTEAKPEAKKDAAEKKPVEPPEQVAAKKAARAAAVAKAVQSKGILKVLGALGPSSGGGAVADVFGAGGGMGDVATALSGAGGVALATDPGAGGGRKGGGQGGKASIGDLATTGGGSVGYGTKADVRVSGSVQADEAEVDSAEIDQQKLASFVRARMGLIKACYENALKRNPGLKGKVAIRFTILETGGLSDITAAVNTLASPDVASCIVGTMRTWRTQFKPSGPVTVEYPFVFSPVN</sequence>
<evidence type="ECO:0000313" key="2">
    <source>
        <dbReference type="EMBL" id="BDG02537.1"/>
    </source>
</evidence>
<dbReference type="NCBIfam" id="NF033768">
    <property type="entry name" value="myxo_SS_tail"/>
    <property type="match status" value="1"/>
</dbReference>
<proteinExistence type="predicted"/>
<feature type="compositionally biased region" description="Basic and acidic residues" evidence="1">
    <location>
        <begin position="201"/>
        <end position="228"/>
    </location>
</feature>
<dbReference type="InterPro" id="IPR049806">
    <property type="entry name" value="MasK-like_C"/>
</dbReference>
<gene>
    <name evidence="2" type="ORF">AMOR_15330</name>
</gene>
<accession>A0ABM7WST4</accession>
<dbReference type="EMBL" id="AP025591">
    <property type="protein sequence ID" value="BDG02537.1"/>
    <property type="molecule type" value="Genomic_DNA"/>
</dbReference>